<comment type="caution">
    <text evidence="6">The sequence shown here is derived from an EMBL/GenBank/DDBJ whole genome shotgun (WGS) entry which is preliminary data.</text>
</comment>
<dbReference type="SUPFAM" id="SSF54211">
    <property type="entry name" value="Ribosomal protein S5 domain 2-like"/>
    <property type="match status" value="1"/>
</dbReference>
<dbReference type="InterPro" id="IPR008269">
    <property type="entry name" value="Lon_proteolytic"/>
</dbReference>
<reference evidence="6 7" key="1">
    <citation type="submission" date="2020-02" db="EMBL/GenBank/DDBJ databases">
        <title>Draft genome sequence of Haematococcus lacustris strain NIES-144.</title>
        <authorList>
            <person name="Morimoto D."/>
            <person name="Nakagawa S."/>
            <person name="Yoshida T."/>
            <person name="Sawayama S."/>
        </authorList>
    </citation>
    <scope>NUCLEOTIDE SEQUENCE [LARGE SCALE GENOMIC DNA]</scope>
    <source>
        <strain evidence="6 7">NIES-144</strain>
    </source>
</reference>
<keyword evidence="1 3" id="KW-0378">Hydrolase</keyword>
<dbReference type="PROSITE" id="PS51786">
    <property type="entry name" value="LON_PROTEOLYTIC"/>
    <property type="match status" value="1"/>
</dbReference>
<dbReference type="GO" id="GO:0004176">
    <property type="term" value="F:ATP-dependent peptidase activity"/>
    <property type="evidence" value="ECO:0007669"/>
    <property type="project" value="UniProtKB-UniRule"/>
</dbReference>
<dbReference type="GO" id="GO:0051131">
    <property type="term" value="P:chaperone-mediated protein complex assembly"/>
    <property type="evidence" value="ECO:0007669"/>
    <property type="project" value="TreeGrafter"/>
</dbReference>
<dbReference type="GO" id="GO:0005524">
    <property type="term" value="F:ATP binding"/>
    <property type="evidence" value="ECO:0007669"/>
    <property type="project" value="InterPro"/>
</dbReference>
<keyword evidence="3 6" id="KW-0645">Protease</keyword>
<feature type="active site" evidence="3">
    <location>
        <position position="51"/>
    </location>
</feature>
<feature type="domain" description="Lon proteolytic" evidence="4">
    <location>
        <begin position="1"/>
        <end position="138"/>
    </location>
</feature>
<dbReference type="Pfam" id="PF05362">
    <property type="entry name" value="Lon_C"/>
    <property type="match status" value="1"/>
</dbReference>
<dbReference type="GO" id="GO:0005759">
    <property type="term" value="C:mitochondrial matrix"/>
    <property type="evidence" value="ECO:0007669"/>
    <property type="project" value="TreeGrafter"/>
</dbReference>
<dbReference type="Gene3D" id="3.30.230.10">
    <property type="match status" value="1"/>
</dbReference>
<dbReference type="GO" id="GO:0003697">
    <property type="term" value="F:single-stranded DNA binding"/>
    <property type="evidence" value="ECO:0007669"/>
    <property type="project" value="TreeGrafter"/>
</dbReference>
<dbReference type="InterPro" id="IPR008268">
    <property type="entry name" value="Peptidase_S16_AS"/>
</dbReference>
<dbReference type="PANTHER" id="PTHR43718:SF2">
    <property type="entry name" value="LON PROTEASE HOMOLOG, MITOCHONDRIAL"/>
    <property type="match status" value="1"/>
</dbReference>
<feature type="non-terminal residue" evidence="6">
    <location>
        <position position="1"/>
    </location>
</feature>
<keyword evidence="7" id="KW-1185">Reference proteome</keyword>
<organism evidence="6 7">
    <name type="scientific">Haematococcus lacustris</name>
    <name type="common">Green alga</name>
    <name type="synonym">Haematococcus pluvialis</name>
    <dbReference type="NCBI Taxonomy" id="44745"/>
    <lineage>
        <taxon>Eukaryota</taxon>
        <taxon>Viridiplantae</taxon>
        <taxon>Chlorophyta</taxon>
        <taxon>core chlorophytes</taxon>
        <taxon>Chlorophyceae</taxon>
        <taxon>CS clade</taxon>
        <taxon>Chlamydomonadales</taxon>
        <taxon>Haematococcaceae</taxon>
        <taxon>Haematococcus</taxon>
    </lineage>
</organism>
<keyword evidence="2 3" id="KW-0720">Serine protease</keyword>
<dbReference type="PANTHER" id="PTHR43718">
    <property type="entry name" value="LON PROTEASE"/>
    <property type="match status" value="1"/>
</dbReference>
<dbReference type="GO" id="GO:0006515">
    <property type="term" value="P:protein quality control for misfolded or incompletely synthesized proteins"/>
    <property type="evidence" value="ECO:0007669"/>
    <property type="project" value="TreeGrafter"/>
</dbReference>
<dbReference type="EMBL" id="BLLF01000500">
    <property type="protein sequence ID" value="GFH12407.1"/>
    <property type="molecule type" value="Genomic_DNA"/>
</dbReference>
<dbReference type="InterPro" id="IPR014721">
    <property type="entry name" value="Ribsml_uS5_D2-typ_fold_subgr"/>
</dbReference>
<accession>A0A699YQ20</accession>
<dbReference type="AlphaFoldDB" id="A0A699YQ20"/>
<evidence type="ECO:0000313" key="5">
    <source>
        <dbReference type="EMBL" id="GFH09849.1"/>
    </source>
</evidence>
<proteinExistence type="inferred from homology"/>
<dbReference type="InterPro" id="IPR027065">
    <property type="entry name" value="Lon_Prtase"/>
</dbReference>
<dbReference type="PROSITE" id="PS01046">
    <property type="entry name" value="LON_SER"/>
    <property type="match status" value="1"/>
</dbReference>
<evidence type="ECO:0000256" key="2">
    <source>
        <dbReference type="ARBA" id="ARBA00022825"/>
    </source>
</evidence>
<evidence type="ECO:0000313" key="7">
    <source>
        <dbReference type="Proteomes" id="UP000485058"/>
    </source>
</evidence>
<protein>
    <submittedName>
        <fullName evidence="6">Lon protease homolog</fullName>
    </submittedName>
</protein>
<dbReference type="GO" id="GO:0007005">
    <property type="term" value="P:mitochondrion organization"/>
    <property type="evidence" value="ECO:0007669"/>
    <property type="project" value="TreeGrafter"/>
</dbReference>
<evidence type="ECO:0000313" key="6">
    <source>
        <dbReference type="EMBL" id="GFH12407.1"/>
    </source>
</evidence>
<dbReference type="EMBL" id="BLLF01000269">
    <property type="protein sequence ID" value="GFH09849.1"/>
    <property type="molecule type" value="Genomic_DNA"/>
</dbReference>
<dbReference type="Proteomes" id="UP000485058">
    <property type="component" value="Unassembled WGS sequence"/>
</dbReference>
<dbReference type="PRINTS" id="PR00830">
    <property type="entry name" value="ENDOLAPTASE"/>
</dbReference>
<evidence type="ECO:0000256" key="1">
    <source>
        <dbReference type="ARBA" id="ARBA00022801"/>
    </source>
</evidence>
<evidence type="ECO:0000259" key="4">
    <source>
        <dbReference type="PROSITE" id="PS51786"/>
    </source>
</evidence>
<sequence length="138" mass="14668">QLGDVFRESATIAHTFARTYLAGLQPGSTFFKSSAIHIHVPHGSTPKDGPSAGCTLITALLSLALGRRVAPDLAMTGEVTLTGRVLPIGGVKEKVLAARRAGVKQVLFPEGNRPDYDELSADLKEGLTPHFVSTYDQV</sequence>
<dbReference type="InterPro" id="IPR020568">
    <property type="entry name" value="Ribosomal_Su5_D2-typ_SF"/>
</dbReference>
<evidence type="ECO:0000256" key="3">
    <source>
        <dbReference type="PROSITE-ProRule" id="PRU01122"/>
    </source>
</evidence>
<gene>
    <name evidence="5" type="ORF">HaLaN_05070</name>
    <name evidence="6" type="ORF">HaLaN_08090</name>
</gene>
<dbReference type="GO" id="GO:0004252">
    <property type="term" value="F:serine-type endopeptidase activity"/>
    <property type="evidence" value="ECO:0007669"/>
    <property type="project" value="UniProtKB-UniRule"/>
</dbReference>
<feature type="active site" evidence="3">
    <location>
        <position position="94"/>
    </location>
</feature>
<comment type="similarity">
    <text evidence="3">Belongs to the peptidase S16 family.</text>
</comment>
<name>A0A699YQ20_HAELA</name>